<keyword evidence="2" id="KW-1185">Reference proteome</keyword>
<dbReference type="GeneID" id="81352491"/>
<proteinExistence type="predicted"/>
<dbReference type="RefSeq" id="XP_056478553.1">
    <property type="nucleotide sequence ID" value="XM_056613512.1"/>
</dbReference>
<evidence type="ECO:0000313" key="2">
    <source>
        <dbReference type="Proteomes" id="UP001149074"/>
    </source>
</evidence>
<comment type="caution">
    <text evidence="1">The sequence shown here is derived from an EMBL/GenBank/DDBJ whole genome shotgun (WGS) entry which is preliminary data.</text>
</comment>
<dbReference type="Proteomes" id="UP001149074">
    <property type="component" value="Unassembled WGS sequence"/>
</dbReference>
<reference evidence="1" key="1">
    <citation type="submission" date="2022-11" db="EMBL/GenBank/DDBJ databases">
        <authorList>
            <person name="Petersen C."/>
        </authorList>
    </citation>
    <scope>NUCLEOTIDE SEQUENCE</scope>
    <source>
        <strain evidence="1">IBT 30761</strain>
    </source>
</reference>
<evidence type="ECO:0000313" key="1">
    <source>
        <dbReference type="EMBL" id="KAJ5110483.1"/>
    </source>
</evidence>
<reference evidence="1" key="2">
    <citation type="journal article" date="2023" name="IMA Fungus">
        <title>Comparative genomic study of the Penicillium genus elucidates a diverse pangenome and 15 lateral gene transfer events.</title>
        <authorList>
            <person name="Petersen C."/>
            <person name="Sorensen T."/>
            <person name="Nielsen M.R."/>
            <person name="Sondergaard T.E."/>
            <person name="Sorensen J.L."/>
            <person name="Fitzpatrick D.A."/>
            <person name="Frisvad J.C."/>
            <person name="Nielsen K.L."/>
        </authorList>
    </citation>
    <scope>NUCLEOTIDE SEQUENCE</scope>
    <source>
        <strain evidence="1">IBT 30761</strain>
    </source>
</reference>
<accession>A0A9W9G1R0</accession>
<sequence length="67" mass="7547">MLSHAKELVKSPIVQGIFGLVLLKIGHSAFNKYKAPKPEPEPSFQSILGVKNHPAIKTIKEIRWNDR</sequence>
<organism evidence="1 2">
    <name type="scientific">Penicillium argentinense</name>
    <dbReference type="NCBI Taxonomy" id="1131581"/>
    <lineage>
        <taxon>Eukaryota</taxon>
        <taxon>Fungi</taxon>
        <taxon>Dikarya</taxon>
        <taxon>Ascomycota</taxon>
        <taxon>Pezizomycotina</taxon>
        <taxon>Eurotiomycetes</taxon>
        <taxon>Eurotiomycetidae</taxon>
        <taxon>Eurotiales</taxon>
        <taxon>Aspergillaceae</taxon>
        <taxon>Penicillium</taxon>
    </lineage>
</organism>
<dbReference type="EMBL" id="JAPQKI010000002">
    <property type="protein sequence ID" value="KAJ5110483.1"/>
    <property type="molecule type" value="Genomic_DNA"/>
</dbReference>
<dbReference type="AlphaFoldDB" id="A0A9W9G1R0"/>
<name>A0A9W9G1R0_9EURO</name>
<gene>
    <name evidence="1" type="ORF">N7532_001018</name>
</gene>
<protein>
    <submittedName>
        <fullName evidence="1">Uncharacterized protein</fullName>
    </submittedName>
</protein>